<dbReference type="GO" id="GO:0031982">
    <property type="term" value="C:vesicle"/>
    <property type="evidence" value="ECO:0007669"/>
    <property type="project" value="InterPro"/>
</dbReference>
<evidence type="ECO:0000256" key="3">
    <source>
        <dbReference type="ARBA" id="ARBA00022670"/>
    </source>
</evidence>
<keyword evidence="3" id="KW-0645">Protease</keyword>
<evidence type="ECO:0000256" key="6">
    <source>
        <dbReference type="ARBA" id="ARBA00022833"/>
    </source>
</evidence>
<dbReference type="GO" id="GO:0016485">
    <property type="term" value="P:protein processing"/>
    <property type="evidence" value="ECO:0007669"/>
    <property type="project" value="TreeGrafter"/>
</dbReference>
<sequence>MKLRFHDNWRAKIITQDSVNGVYLALALEKDFLWLTSENEDLEDVCLTKECVISASRILENLDLTVNPCDDFYKFSCGGFSERILAYDYKTLHVDSEQDRTMIAQLKKLMQRPKTSFTGSRYKLKDMYDSCLNIAYMKELGLKPLKDLLNYYGGWPMMLGSKWKENKFNWKKTVSEMIGDAVPANLIRYSFEYNHGHLNSDMHVIPVIKVPESQPQSLRNTSVVNDTFVNPLIEIAVLLGASREEAQQEMEEVYSFRSSLNDILDFKSNETDNQICLTGYENAENLNTTTVEELYSITDKIDWLSFLRRAFSPLLTMQSEIICIAGSSDNFGRLIDAYDNTSKRVLANYLFSGLARNYMQYIKSAQWDNSIMNSRTGYIPHLPMSRWRICLPIAHKYFLPVVTSIFVRHNYKSHEKQNLTEMFLSVQREFRNVLESVKWLTSETLEKSKQQIDDLIAFLAHADEILDDKNVEEYYRDVPISPYEFLKNILQLQKFQHKKNAEFIDRPVVRKDWNWDHMIKIPVSQARESYFTMNRPHALNYGSLGAIMGHEILHAVNQIGVPKRPEVPIKKWWTDDDEVAFRKRAQCTINQYGRYGLPRKGKLNGTKTLDENVADNTGVLISYRAYQSWLKDHPADTEARLPGLDFNSNQLFWMSYANSWCFSYPFASHFQHFSQMVHSWAVFRVWGTVSNSPDFAKDFNCPSNSPMNPENKCSFLIIGDFGVGKTAIIRRFTQGKFSPYYKLTIGVDFAIKSLKWTDKTQINLQLWDIAGHERFGYMTRVYYKYAAAAVIVFDLSRPATFDSVMKWYSDIREKVSLQSGEPVPVLLLANKCDIPGIRIDNSIISQFCRQNNILGWYITSAKDDININLREHVNIFAKLLGEAMNFLVKKLVYLEVPRPQLRIKDTFQLQDTDNKKIRNRCGC</sequence>
<dbReference type="SMART" id="SM00175">
    <property type="entry name" value="RAB"/>
    <property type="match status" value="1"/>
</dbReference>
<evidence type="ECO:0000256" key="4">
    <source>
        <dbReference type="ARBA" id="ARBA00022723"/>
    </source>
</evidence>
<dbReference type="InterPro" id="IPR000718">
    <property type="entry name" value="Peptidase_M13"/>
</dbReference>
<dbReference type="GO" id="GO:0003924">
    <property type="term" value="F:GTPase activity"/>
    <property type="evidence" value="ECO:0007669"/>
    <property type="project" value="InterPro"/>
</dbReference>
<comment type="cofactor">
    <cofactor evidence="1">
        <name>Zn(2+)</name>
        <dbReference type="ChEBI" id="CHEBI:29105"/>
    </cofactor>
</comment>
<dbReference type="Pfam" id="PF00071">
    <property type="entry name" value="Ras"/>
    <property type="match status" value="1"/>
</dbReference>
<dbReference type="PRINTS" id="PR00449">
    <property type="entry name" value="RASTRNSFRMNG"/>
</dbReference>
<dbReference type="PANTHER" id="PTHR11733:SF240">
    <property type="entry name" value="GH14155P-RELATED"/>
    <property type="match status" value="1"/>
</dbReference>
<dbReference type="HOGENOM" id="CLU_006187_4_3_1"/>
<dbReference type="GO" id="GO:0005802">
    <property type="term" value="C:trans-Golgi network"/>
    <property type="evidence" value="ECO:0007669"/>
    <property type="project" value="InterPro"/>
</dbReference>
<dbReference type="Pfam" id="PF05649">
    <property type="entry name" value="Peptidase_M13_N"/>
    <property type="match status" value="1"/>
</dbReference>
<dbReference type="Gene3D" id="3.40.50.300">
    <property type="entry name" value="P-loop containing nucleotide triphosphate hydrolases"/>
    <property type="match status" value="1"/>
</dbReference>
<dbReference type="NCBIfam" id="TIGR00231">
    <property type="entry name" value="small_GTP"/>
    <property type="match status" value="1"/>
</dbReference>
<evidence type="ECO:0000256" key="5">
    <source>
        <dbReference type="ARBA" id="ARBA00022801"/>
    </source>
</evidence>
<organism evidence="12 13">
    <name type="scientific">Strigamia maritima</name>
    <name type="common">European centipede</name>
    <name type="synonym">Geophilus maritimus</name>
    <dbReference type="NCBI Taxonomy" id="126957"/>
    <lineage>
        <taxon>Eukaryota</taxon>
        <taxon>Metazoa</taxon>
        <taxon>Ecdysozoa</taxon>
        <taxon>Arthropoda</taxon>
        <taxon>Myriapoda</taxon>
        <taxon>Chilopoda</taxon>
        <taxon>Pleurostigmophora</taxon>
        <taxon>Geophilomorpha</taxon>
        <taxon>Linotaeniidae</taxon>
        <taxon>Strigamia</taxon>
    </lineage>
</organism>
<keyword evidence="8" id="KW-0449">Lipoprotein</keyword>
<dbReference type="GO" id="GO:0005886">
    <property type="term" value="C:plasma membrane"/>
    <property type="evidence" value="ECO:0007669"/>
    <property type="project" value="TreeGrafter"/>
</dbReference>
<dbReference type="Gene3D" id="1.10.1380.10">
    <property type="entry name" value="Neutral endopeptidase , domain2"/>
    <property type="match status" value="1"/>
</dbReference>
<dbReference type="eggNOG" id="KOG3624">
    <property type="taxonomic scope" value="Eukaryota"/>
</dbReference>
<dbReference type="InterPro" id="IPR024079">
    <property type="entry name" value="MetalloPept_cat_dom_sf"/>
</dbReference>
<reference evidence="12" key="2">
    <citation type="submission" date="2015-02" db="UniProtKB">
        <authorList>
            <consortium name="EnsemblMetazoa"/>
        </authorList>
    </citation>
    <scope>IDENTIFICATION</scope>
</reference>
<name>T1IPQ3_STRMM</name>
<evidence type="ECO:0008006" key="14">
    <source>
        <dbReference type="Google" id="ProtNLM"/>
    </source>
</evidence>
<dbReference type="InterPro" id="IPR001806">
    <property type="entry name" value="Small_GTPase"/>
</dbReference>
<accession>T1IPQ3</accession>
<evidence type="ECO:0000259" key="11">
    <source>
        <dbReference type="Pfam" id="PF05649"/>
    </source>
</evidence>
<dbReference type="CDD" id="cd08662">
    <property type="entry name" value="M13"/>
    <property type="match status" value="1"/>
</dbReference>
<keyword evidence="5" id="KW-0378">Hydrolase</keyword>
<dbReference type="PANTHER" id="PTHR11733">
    <property type="entry name" value="ZINC METALLOPROTEASE FAMILY M13 NEPRILYSIN-RELATED"/>
    <property type="match status" value="1"/>
</dbReference>
<dbReference type="OMA" id="RILAYDY"/>
<dbReference type="PROSITE" id="PS51885">
    <property type="entry name" value="NEPRILYSIN"/>
    <property type="match status" value="1"/>
</dbReference>
<evidence type="ECO:0000256" key="7">
    <source>
        <dbReference type="ARBA" id="ARBA00023049"/>
    </source>
</evidence>
<dbReference type="InterPro" id="IPR018497">
    <property type="entry name" value="Peptidase_M13_C"/>
</dbReference>
<dbReference type="InterPro" id="IPR008753">
    <property type="entry name" value="Peptidase_M13_N"/>
</dbReference>
<dbReference type="GO" id="GO:0004222">
    <property type="term" value="F:metalloendopeptidase activity"/>
    <property type="evidence" value="ECO:0007669"/>
    <property type="project" value="InterPro"/>
</dbReference>
<dbReference type="InterPro" id="IPR042089">
    <property type="entry name" value="Peptidase_M13_dom_2"/>
</dbReference>
<dbReference type="SUPFAM" id="SSF55486">
    <property type="entry name" value="Metalloproteases ('zincins'), catalytic domain"/>
    <property type="match status" value="1"/>
</dbReference>
<evidence type="ECO:0000313" key="13">
    <source>
        <dbReference type="Proteomes" id="UP000014500"/>
    </source>
</evidence>
<dbReference type="Proteomes" id="UP000014500">
    <property type="component" value="Unassembled WGS sequence"/>
</dbReference>
<dbReference type="PROSITE" id="PS51419">
    <property type="entry name" value="RAB"/>
    <property type="match status" value="1"/>
</dbReference>
<keyword evidence="9" id="KW-0636">Prenylation</keyword>
<dbReference type="SMART" id="SM00173">
    <property type="entry name" value="RAS"/>
    <property type="match status" value="1"/>
</dbReference>
<dbReference type="FunFam" id="3.40.50.300:FF:002133">
    <property type="entry name" value="Ras family protein"/>
    <property type="match status" value="1"/>
</dbReference>
<dbReference type="CDD" id="cd04107">
    <property type="entry name" value="Rab32_Rab38"/>
    <property type="match status" value="1"/>
</dbReference>
<dbReference type="GO" id="GO:0046872">
    <property type="term" value="F:metal ion binding"/>
    <property type="evidence" value="ECO:0007669"/>
    <property type="project" value="UniProtKB-KW"/>
</dbReference>
<feature type="domain" description="Peptidase M13 C-terminal" evidence="10">
    <location>
        <begin position="517"/>
        <end position="714"/>
    </location>
</feature>
<dbReference type="EnsemblMetazoa" id="SMAR003006-RA">
    <property type="protein sequence ID" value="SMAR003006-PA"/>
    <property type="gene ID" value="SMAR003006"/>
</dbReference>
<protein>
    <recommendedName>
        <fullName evidence="14">Endothelin-converting enzyme 1</fullName>
    </recommendedName>
</protein>
<evidence type="ECO:0000259" key="10">
    <source>
        <dbReference type="Pfam" id="PF01431"/>
    </source>
</evidence>
<keyword evidence="7" id="KW-0482">Metalloprotease</keyword>
<dbReference type="InterPro" id="IPR005225">
    <property type="entry name" value="Small_GTP-bd"/>
</dbReference>
<dbReference type="Gene3D" id="3.40.390.10">
    <property type="entry name" value="Collagenase (Catalytic Domain)"/>
    <property type="match status" value="1"/>
</dbReference>
<dbReference type="SMART" id="SM00174">
    <property type="entry name" value="RHO"/>
    <property type="match status" value="1"/>
</dbReference>
<dbReference type="SMART" id="SM00176">
    <property type="entry name" value="RAN"/>
    <property type="match status" value="1"/>
</dbReference>
<evidence type="ECO:0000313" key="12">
    <source>
        <dbReference type="EnsemblMetazoa" id="SMAR003006-PA"/>
    </source>
</evidence>
<evidence type="ECO:0000256" key="8">
    <source>
        <dbReference type="ARBA" id="ARBA00023288"/>
    </source>
</evidence>
<dbReference type="InterPro" id="IPR027417">
    <property type="entry name" value="P-loop_NTPase"/>
</dbReference>
<keyword evidence="6" id="KW-0862">Zinc</keyword>
<dbReference type="InterPro" id="IPR030697">
    <property type="entry name" value="Rab29/Rab38/Rab32"/>
</dbReference>
<dbReference type="PhylomeDB" id="T1IPQ3"/>
<dbReference type="EMBL" id="JH431265">
    <property type="status" value="NOT_ANNOTATED_CDS"/>
    <property type="molecule type" value="Genomic_DNA"/>
</dbReference>
<dbReference type="GO" id="GO:0005525">
    <property type="term" value="F:GTP binding"/>
    <property type="evidence" value="ECO:0007669"/>
    <property type="project" value="InterPro"/>
</dbReference>
<reference evidence="13" key="1">
    <citation type="submission" date="2011-05" db="EMBL/GenBank/DDBJ databases">
        <authorList>
            <person name="Richards S.R."/>
            <person name="Qu J."/>
            <person name="Jiang H."/>
            <person name="Jhangiani S.N."/>
            <person name="Agravi P."/>
            <person name="Goodspeed R."/>
            <person name="Gross S."/>
            <person name="Mandapat C."/>
            <person name="Jackson L."/>
            <person name="Mathew T."/>
            <person name="Pu L."/>
            <person name="Thornton R."/>
            <person name="Saada N."/>
            <person name="Wilczek-Boney K.B."/>
            <person name="Lee S."/>
            <person name="Kovar C."/>
            <person name="Wu Y."/>
            <person name="Scherer S.E."/>
            <person name="Worley K.C."/>
            <person name="Muzny D.M."/>
            <person name="Gibbs R."/>
        </authorList>
    </citation>
    <scope>NUCLEOTIDE SEQUENCE</scope>
    <source>
        <strain evidence="13">Brora</strain>
    </source>
</reference>
<feature type="domain" description="Peptidase M13 N-terminal" evidence="11">
    <location>
        <begin position="68"/>
        <end position="455"/>
    </location>
</feature>
<evidence type="ECO:0000256" key="9">
    <source>
        <dbReference type="ARBA" id="ARBA00023289"/>
    </source>
</evidence>
<dbReference type="GO" id="GO:0016192">
    <property type="term" value="P:vesicle-mediated transport"/>
    <property type="evidence" value="ECO:0007669"/>
    <property type="project" value="InterPro"/>
</dbReference>
<dbReference type="SUPFAM" id="SSF52540">
    <property type="entry name" value="P-loop containing nucleoside triphosphate hydrolases"/>
    <property type="match status" value="1"/>
</dbReference>
<keyword evidence="4" id="KW-0479">Metal-binding</keyword>
<proteinExistence type="inferred from homology"/>
<dbReference type="AlphaFoldDB" id="T1IPQ3"/>
<evidence type="ECO:0000256" key="2">
    <source>
        <dbReference type="ARBA" id="ARBA00007357"/>
    </source>
</evidence>
<dbReference type="Pfam" id="PF01431">
    <property type="entry name" value="Peptidase_M13"/>
    <property type="match status" value="1"/>
</dbReference>
<comment type="similarity">
    <text evidence="2">Belongs to the peptidase M13 family.</text>
</comment>
<keyword evidence="13" id="KW-1185">Reference proteome</keyword>
<evidence type="ECO:0000256" key="1">
    <source>
        <dbReference type="ARBA" id="ARBA00001947"/>
    </source>
</evidence>
<dbReference type="eggNOG" id="KOG4423">
    <property type="taxonomic scope" value="Eukaryota"/>
</dbReference>